<keyword evidence="2" id="KW-1185">Reference proteome</keyword>
<proteinExistence type="predicted"/>
<protein>
    <submittedName>
        <fullName evidence="1">Uncharacterized protein</fullName>
    </submittedName>
</protein>
<evidence type="ECO:0000313" key="1">
    <source>
        <dbReference type="EMBL" id="OZC12031.1"/>
    </source>
</evidence>
<evidence type="ECO:0000313" key="2">
    <source>
        <dbReference type="Proteomes" id="UP000242913"/>
    </source>
</evidence>
<sequence length="81" mass="9421">MLDCAMAWQLQIMSKAEVSVEASINDEKTTEMLKIIVILFTNHFVNKKNNEDEKRFTNICNYLFPAMRTNTTTRHAHSIKT</sequence>
<dbReference type="Proteomes" id="UP000242913">
    <property type="component" value="Unassembled WGS sequence"/>
</dbReference>
<reference evidence="1 2" key="1">
    <citation type="submission" date="2015-12" db="EMBL/GenBank/DDBJ databases">
        <title>Draft genome of the nematode, Onchocerca flexuosa.</title>
        <authorList>
            <person name="Mitreva M."/>
        </authorList>
    </citation>
    <scope>NUCLEOTIDE SEQUENCE [LARGE SCALE GENOMIC DNA]</scope>
    <source>
        <strain evidence="1">Red Deer</strain>
    </source>
</reference>
<accession>A0A238C3J0</accession>
<dbReference type="EMBL" id="KZ269979">
    <property type="protein sequence ID" value="OZC12031.1"/>
    <property type="molecule type" value="Genomic_DNA"/>
</dbReference>
<dbReference type="AlphaFoldDB" id="A0A238C3J0"/>
<gene>
    <name evidence="1" type="ORF">X798_01212</name>
</gene>
<organism evidence="1 2">
    <name type="scientific">Onchocerca flexuosa</name>
    <dbReference type="NCBI Taxonomy" id="387005"/>
    <lineage>
        <taxon>Eukaryota</taxon>
        <taxon>Metazoa</taxon>
        <taxon>Ecdysozoa</taxon>
        <taxon>Nematoda</taxon>
        <taxon>Chromadorea</taxon>
        <taxon>Rhabditida</taxon>
        <taxon>Spirurina</taxon>
        <taxon>Spiruromorpha</taxon>
        <taxon>Filarioidea</taxon>
        <taxon>Onchocercidae</taxon>
        <taxon>Onchocerca</taxon>
    </lineage>
</organism>
<name>A0A238C3J0_9BILA</name>